<evidence type="ECO:0000313" key="4">
    <source>
        <dbReference type="Proteomes" id="UP000193146"/>
    </source>
</evidence>
<evidence type="ECO:0000313" key="2">
    <source>
        <dbReference type="EMBL" id="CAB3756066.1"/>
    </source>
</evidence>
<proteinExistence type="predicted"/>
<dbReference type="Proteomes" id="UP000494135">
    <property type="component" value="Unassembled WGS sequence"/>
</dbReference>
<gene>
    <name evidence="3" type="ORF">B7G54_16370</name>
    <name evidence="2" type="ORF">LMG29660_02754</name>
</gene>
<keyword evidence="1" id="KW-0812">Transmembrane</keyword>
<reference evidence="2 5" key="2">
    <citation type="submission" date="2020-04" db="EMBL/GenBank/DDBJ databases">
        <authorList>
            <person name="De Canck E."/>
        </authorList>
    </citation>
    <scope>NUCLEOTIDE SEQUENCE [LARGE SCALE GENOMIC DNA]</scope>
    <source>
        <strain evidence="2 5">LMG 29660</strain>
    </source>
</reference>
<evidence type="ECO:0000313" key="5">
    <source>
        <dbReference type="Proteomes" id="UP000494135"/>
    </source>
</evidence>
<dbReference type="EMBL" id="NBYX01000007">
    <property type="protein sequence ID" value="ORT85386.1"/>
    <property type="molecule type" value="Genomic_DNA"/>
</dbReference>
<accession>A0A1X1PGL7</accession>
<dbReference type="EMBL" id="CADIKG010000005">
    <property type="protein sequence ID" value="CAB3756066.1"/>
    <property type="molecule type" value="Genomic_DNA"/>
</dbReference>
<dbReference type="Proteomes" id="UP000193146">
    <property type="component" value="Unassembled WGS sequence"/>
</dbReference>
<feature type="transmembrane region" description="Helical" evidence="1">
    <location>
        <begin position="20"/>
        <end position="41"/>
    </location>
</feature>
<name>A0A1X1PGL7_9BURK</name>
<organism evidence="3 4">
    <name type="scientific">Burkholderia puraquae</name>
    <dbReference type="NCBI Taxonomy" id="1904757"/>
    <lineage>
        <taxon>Bacteria</taxon>
        <taxon>Pseudomonadati</taxon>
        <taxon>Pseudomonadota</taxon>
        <taxon>Betaproteobacteria</taxon>
        <taxon>Burkholderiales</taxon>
        <taxon>Burkholderiaceae</taxon>
        <taxon>Burkholderia</taxon>
        <taxon>Burkholderia cepacia complex</taxon>
    </lineage>
</organism>
<evidence type="ECO:0000256" key="1">
    <source>
        <dbReference type="SAM" id="Phobius"/>
    </source>
</evidence>
<dbReference type="InterPro" id="IPR007047">
    <property type="entry name" value="Flp_Fap"/>
</dbReference>
<keyword evidence="1" id="KW-0472">Membrane</keyword>
<evidence type="ECO:0000313" key="3">
    <source>
        <dbReference type="EMBL" id="ORT85386.1"/>
    </source>
</evidence>
<sequence>MSKFIQQAGRFVRDEDGVTAIEYGLIAALIAVGIILALSTIGKDLKTVFSTIAADLDSAVAGL</sequence>
<keyword evidence="1" id="KW-1133">Transmembrane helix</keyword>
<dbReference type="AlphaFoldDB" id="A0A1X1PGL7"/>
<protein>
    <submittedName>
        <fullName evidence="3">Pilus assembly protein</fullName>
    </submittedName>
</protein>
<dbReference type="Pfam" id="PF04964">
    <property type="entry name" value="Flp_Fap"/>
    <property type="match status" value="1"/>
</dbReference>
<dbReference type="RefSeq" id="WP_085039994.1">
    <property type="nucleotide sequence ID" value="NZ_CADIKG010000005.1"/>
</dbReference>
<reference evidence="3 4" key="1">
    <citation type="submission" date="2017-04" db="EMBL/GenBank/DDBJ databases">
        <title>Burkholderia puraquae sp. nov., a novel Burkholderia cepacia complex species from hospital setting samples.</title>
        <authorList>
            <person name="Martina P."/>
            <person name="Leguizamon M."/>
            <person name="Prieto C."/>
            <person name="Sousa S."/>
            <person name="Montanaro P."/>
            <person name="Draghi W."/>
            <person name="Staembler M."/>
            <person name="Bettiol M."/>
            <person name="Figoli C."/>
            <person name="Palau J."/>
            <person name="Alvarez F."/>
            <person name="Benetti S."/>
            <person name="Anchat E."/>
            <person name="Vescina C."/>
            <person name="Ferreras J."/>
            <person name="Lasch P."/>
            <person name="Lagares A."/>
            <person name="Zorreguieta A."/>
            <person name="Yantorno O."/>
            <person name="Bosch A."/>
        </authorList>
    </citation>
    <scope>NUCLEOTIDE SEQUENCE [LARGE SCALE GENOMIC DNA]</scope>
    <source>
        <strain evidence="3 4">CAMPA 1040</strain>
    </source>
</reference>
<keyword evidence="4" id="KW-1185">Reference proteome</keyword>